<dbReference type="AlphaFoldDB" id="A0A2L1GKN2"/>
<dbReference type="Proteomes" id="UP000239867">
    <property type="component" value="Chromosome"/>
</dbReference>
<keyword evidence="2" id="KW-1185">Reference proteome</keyword>
<evidence type="ECO:0000313" key="2">
    <source>
        <dbReference type="Proteomes" id="UP000239867"/>
    </source>
</evidence>
<protein>
    <submittedName>
        <fullName evidence="1">Uncharacterized protein</fullName>
    </submittedName>
</protein>
<proteinExistence type="predicted"/>
<name>A0A2L1GKN2_9BACT</name>
<evidence type="ECO:0000313" key="1">
    <source>
        <dbReference type="EMBL" id="AVD70214.1"/>
    </source>
</evidence>
<gene>
    <name evidence="1" type="ORF">CAY53_00900</name>
</gene>
<accession>A0A2L1GKN2</accession>
<dbReference type="EMBL" id="CP021255">
    <property type="protein sequence ID" value="AVD70214.1"/>
    <property type="molecule type" value="Genomic_DNA"/>
</dbReference>
<organism evidence="1 2">
    <name type="scientific">Desulfobulbus oralis</name>
    <dbReference type="NCBI Taxonomy" id="1986146"/>
    <lineage>
        <taxon>Bacteria</taxon>
        <taxon>Pseudomonadati</taxon>
        <taxon>Thermodesulfobacteriota</taxon>
        <taxon>Desulfobulbia</taxon>
        <taxon>Desulfobulbales</taxon>
        <taxon>Desulfobulbaceae</taxon>
        <taxon>Desulfobulbus</taxon>
    </lineage>
</organism>
<dbReference type="KEGG" id="deo:CAY53_00900"/>
<reference evidence="1 2" key="1">
    <citation type="journal article" date="2018" name="MBio">
        <title>Insights into the evolution of host association through the isolation and characterization of a novel human periodontal pathobiont, Desulfobulbus oralis.</title>
        <authorList>
            <person name="Cross K.L."/>
            <person name="Chirania P."/>
            <person name="Xiong W."/>
            <person name="Beall C.J."/>
            <person name="Elkins J.G."/>
            <person name="Giannone R.J."/>
            <person name="Griffen A.L."/>
            <person name="Guss A.M."/>
            <person name="Hettich R.L."/>
            <person name="Joshi S.S."/>
            <person name="Mokrzan E.M."/>
            <person name="Martin R.K."/>
            <person name="Zhulin I.B."/>
            <person name="Leys E.J."/>
            <person name="Podar M."/>
        </authorList>
    </citation>
    <scope>NUCLEOTIDE SEQUENCE [LARGE SCALE GENOMIC DNA]</scope>
    <source>
        <strain evidence="1 2">ORNL</strain>
    </source>
</reference>
<sequence>MVQQAAGHRAGGAAHELALNRVPGLCMLLDFLYNGPASTLLWGQDFLSMAAWVPGARVCAGVPWRPFHPQHPRGSGIGIRRF</sequence>